<dbReference type="Pfam" id="PF08239">
    <property type="entry name" value="SH3_3"/>
    <property type="match status" value="2"/>
</dbReference>
<sequence>MNLRAFLKVYSFPVLIVLIGLIIYGGMIILMDKEHLILSRSEHSYHSSESLGQTETSNEESKNSSMHIPQATLDSEDNLTFAPTSNEENLTNIAQADNDEAQTYNVLDSNTSKDSPSIISVEQLPENKVEKTQVDSTHYYVKHRANIRKLPSLESPVIASVSEKEVLELLEAQGEWSKIKTHQGINGYIASRLISKVEANLQDSQFLQAQNGESYIVLVDALNVRSAPDKYSNVVGRLNHNQYVSVLEIQGEWAKIRLSHQEYGYVALQFIAKQ</sequence>
<dbReference type="PANTHER" id="PTHR34408:SF1">
    <property type="entry name" value="GLYCOSYL HYDROLASE FAMILY 19 DOMAIN-CONTAINING PROTEIN HI_1415"/>
    <property type="match status" value="1"/>
</dbReference>
<dbReference type="SMART" id="SM00287">
    <property type="entry name" value="SH3b"/>
    <property type="match status" value="2"/>
</dbReference>
<organism evidence="4 5">
    <name type="scientific">Helicobacter japonicus</name>
    <dbReference type="NCBI Taxonomy" id="425400"/>
    <lineage>
        <taxon>Bacteria</taxon>
        <taxon>Pseudomonadati</taxon>
        <taxon>Campylobacterota</taxon>
        <taxon>Epsilonproteobacteria</taxon>
        <taxon>Campylobacterales</taxon>
        <taxon>Helicobacteraceae</taxon>
        <taxon>Helicobacter</taxon>
    </lineage>
</organism>
<dbReference type="OrthoDB" id="5324073at2"/>
<gene>
    <name evidence="4" type="ORF">LS65_001950</name>
</gene>
<comment type="caution">
    <text evidence="4">The sequence shown here is derived from an EMBL/GenBank/DDBJ whole genome shotgun (WGS) entry which is preliminary data.</text>
</comment>
<evidence type="ECO:0000256" key="1">
    <source>
        <dbReference type="SAM" id="MobiDB-lite"/>
    </source>
</evidence>
<feature type="region of interest" description="Disordered" evidence="1">
    <location>
        <begin position="44"/>
        <end position="67"/>
    </location>
</feature>
<dbReference type="InterPro" id="IPR052354">
    <property type="entry name" value="Cell_Wall_Dynamics_Protein"/>
</dbReference>
<keyword evidence="2" id="KW-0812">Transmembrane</keyword>
<feature type="domain" description="SH3b" evidence="3">
    <location>
        <begin position="212"/>
        <end position="274"/>
    </location>
</feature>
<name>A0A4V6I468_9HELI</name>
<evidence type="ECO:0000313" key="5">
    <source>
        <dbReference type="Proteomes" id="UP000029707"/>
    </source>
</evidence>
<keyword evidence="2" id="KW-0472">Membrane</keyword>
<accession>A0A4V6I468</accession>
<dbReference type="AlphaFoldDB" id="A0A4V6I468"/>
<dbReference type="EMBL" id="JRMQ02000002">
    <property type="protein sequence ID" value="TLE02713.1"/>
    <property type="molecule type" value="Genomic_DNA"/>
</dbReference>
<dbReference type="Gene3D" id="2.30.30.40">
    <property type="entry name" value="SH3 Domains"/>
    <property type="match status" value="2"/>
</dbReference>
<keyword evidence="2" id="KW-1133">Transmembrane helix</keyword>
<dbReference type="STRING" id="425400.LS65_08050"/>
<dbReference type="PANTHER" id="PTHR34408">
    <property type="entry name" value="FAMILY PROTEIN, PUTATIVE-RELATED"/>
    <property type="match status" value="1"/>
</dbReference>
<feature type="transmembrane region" description="Helical" evidence="2">
    <location>
        <begin position="12"/>
        <end position="31"/>
    </location>
</feature>
<dbReference type="InterPro" id="IPR003646">
    <property type="entry name" value="SH3-like_bac-type"/>
</dbReference>
<dbReference type="RefSeq" id="WP_034362919.1">
    <property type="nucleotide sequence ID" value="NZ_CAMRWY010000001.1"/>
</dbReference>
<reference evidence="4 5" key="1">
    <citation type="journal article" date="2014" name="Genome Announc.">
        <title>Draft genome sequences of eight enterohepatic helicobacter species isolated from both laboratory and wild rodents.</title>
        <authorList>
            <person name="Sheh A."/>
            <person name="Shen Z."/>
            <person name="Fox J.G."/>
        </authorList>
    </citation>
    <scope>NUCLEOTIDE SEQUENCE [LARGE SCALE GENOMIC DNA]</scope>
    <source>
        <strain evidence="4 5">MIT 01-6451</strain>
    </source>
</reference>
<evidence type="ECO:0000259" key="3">
    <source>
        <dbReference type="PROSITE" id="PS51781"/>
    </source>
</evidence>
<dbReference type="PROSITE" id="PS51781">
    <property type="entry name" value="SH3B"/>
    <property type="match status" value="1"/>
</dbReference>
<dbReference type="Proteomes" id="UP000029707">
    <property type="component" value="Unassembled WGS sequence"/>
</dbReference>
<keyword evidence="5" id="KW-1185">Reference proteome</keyword>
<protein>
    <recommendedName>
        <fullName evidence="3">SH3b domain-containing protein</fullName>
    </recommendedName>
</protein>
<evidence type="ECO:0000256" key="2">
    <source>
        <dbReference type="SAM" id="Phobius"/>
    </source>
</evidence>
<evidence type="ECO:0000313" key="4">
    <source>
        <dbReference type="EMBL" id="TLE02713.1"/>
    </source>
</evidence>
<feature type="compositionally biased region" description="Low complexity" evidence="1">
    <location>
        <begin position="47"/>
        <end position="56"/>
    </location>
</feature>
<proteinExistence type="predicted"/>